<dbReference type="RefSeq" id="WP_169593446.1">
    <property type="nucleotide sequence ID" value="NZ_VCQU01000012.1"/>
</dbReference>
<evidence type="ECO:0000313" key="3">
    <source>
        <dbReference type="Proteomes" id="UP000535543"/>
    </source>
</evidence>
<name>A0A848KKK3_9NOCA</name>
<dbReference type="AlphaFoldDB" id="A0A848KKK3"/>
<feature type="domain" description="Methyltransferase type 11" evidence="1">
    <location>
        <begin position="132"/>
        <end position="224"/>
    </location>
</feature>
<dbReference type="Gene3D" id="3.40.50.150">
    <property type="entry name" value="Vaccinia Virus protein VP39"/>
    <property type="match status" value="1"/>
</dbReference>
<dbReference type="NCBIfam" id="NF041255">
    <property type="entry name" value="mycofact_MftM"/>
    <property type="match status" value="1"/>
</dbReference>
<gene>
    <name evidence="2" type="ORF">FGL95_27570</name>
</gene>
<dbReference type="Proteomes" id="UP000535543">
    <property type="component" value="Unassembled WGS sequence"/>
</dbReference>
<dbReference type="GO" id="GO:0008757">
    <property type="term" value="F:S-adenosylmethionine-dependent methyltransferase activity"/>
    <property type="evidence" value="ECO:0007669"/>
    <property type="project" value="InterPro"/>
</dbReference>
<dbReference type="EMBL" id="VCQU01000012">
    <property type="protein sequence ID" value="NMN98799.1"/>
    <property type="molecule type" value="Genomic_DNA"/>
</dbReference>
<dbReference type="InterPro" id="IPR029063">
    <property type="entry name" value="SAM-dependent_MTases_sf"/>
</dbReference>
<reference evidence="2 3" key="1">
    <citation type="submission" date="2019-05" db="EMBL/GenBank/DDBJ databases">
        <authorList>
            <person name="Lee S.D."/>
        </authorList>
    </citation>
    <scope>NUCLEOTIDE SEQUENCE [LARGE SCALE GENOMIC DNA]</scope>
    <source>
        <strain evidence="2 3">YC2-7</strain>
    </source>
</reference>
<sequence length="275" mass="30138">MTIRIDTLGPTPHGMWRQGHVRVNRVERLGRVDRLWIHRNGTGLNVTHNLAPDELNDDVAELIADRLDASSSGGQADFELVFTGIVRSTVPGPFASWLRFYRNSLVRLEDGRAAFAPVHQRAHALIVGQSVVDLGSCFGFFPLRLAAAGLEVVATDISASTMALLDGVAPALGRALLTLACDAAAVPLPDRCVDTVTVLHLLEHLSPVDAQSVVTEAMRLARRRVVVAVPFEDTPRAIYGHIQRFDLDALRRLGVSTGWRYSVDEYHGGWLVLDR</sequence>
<reference evidence="2 3" key="2">
    <citation type="submission" date="2020-06" db="EMBL/GenBank/DDBJ databases">
        <title>Antribacter stalactiti gen. nov., sp. nov., a new member of the family Nacardiaceae isolated from a cave.</title>
        <authorList>
            <person name="Kim I.S."/>
        </authorList>
    </citation>
    <scope>NUCLEOTIDE SEQUENCE [LARGE SCALE GENOMIC DNA]</scope>
    <source>
        <strain evidence="2 3">YC2-7</strain>
    </source>
</reference>
<comment type="caution">
    <text evidence="2">The sequence shown here is derived from an EMBL/GenBank/DDBJ whole genome shotgun (WGS) entry which is preliminary data.</text>
</comment>
<dbReference type="InterPro" id="IPR013216">
    <property type="entry name" value="Methyltransf_11"/>
</dbReference>
<protein>
    <submittedName>
        <fullName evidence="2">Class I SAM-dependent methyltransferase</fullName>
    </submittedName>
</protein>
<keyword evidence="3" id="KW-1185">Reference proteome</keyword>
<dbReference type="Pfam" id="PF08241">
    <property type="entry name" value="Methyltransf_11"/>
    <property type="match status" value="1"/>
</dbReference>
<proteinExistence type="predicted"/>
<evidence type="ECO:0000259" key="1">
    <source>
        <dbReference type="Pfam" id="PF08241"/>
    </source>
</evidence>
<keyword evidence="2" id="KW-0808">Transferase</keyword>
<dbReference type="GO" id="GO:0032259">
    <property type="term" value="P:methylation"/>
    <property type="evidence" value="ECO:0007669"/>
    <property type="project" value="UniProtKB-KW"/>
</dbReference>
<organism evidence="2 3">
    <name type="scientific">Antrihabitans stalactiti</name>
    <dbReference type="NCBI Taxonomy" id="2584121"/>
    <lineage>
        <taxon>Bacteria</taxon>
        <taxon>Bacillati</taxon>
        <taxon>Actinomycetota</taxon>
        <taxon>Actinomycetes</taxon>
        <taxon>Mycobacteriales</taxon>
        <taxon>Nocardiaceae</taxon>
        <taxon>Antrihabitans</taxon>
    </lineage>
</organism>
<evidence type="ECO:0000313" key="2">
    <source>
        <dbReference type="EMBL" id="NMN98799.1"/>
    </source>
</evidence>
<keyword evidence="2" id="KW-0489">Methyltransferase</keyword>
<dbReference type="SUPFAM" id="SSF53335">
    <property type="entry name" value="S-adenosyl-L-methionine-dependent methyltransferases"/>
    <property type="match status" value="1"/>
</dbReference>
<accession>A0A848KKK3</accession>